<keyword evidence="4" id="KW-0645">Protease</keyword>
<evidence type="ECO:0000256" key="2">
    <source>
        <dbReference type="SAM" id="SignalP"/>
    </source>
</evidence>
<dbReference type="PANTHER" id="PTHR38589:SF1">
    <property type="entry name" value="BLR0621 PROTEIN"/>
    <property type="match status" value="1"/>
</dbReference>
<evidence type="ECO:0000313" key="4">
    <source>
        <dbReference type="EMBL" id="MBB6071051.1"/>
    </source>
</evidence>
<dbReference type="Pfam" id="PF03734">
    <property type="entry name" value="YkuD"/>
    <property type="match status" value="1"/>
</dbReference>
<dbReference type="Proteomes" id="UP000582837">
    <property type="component" value="Unassembled WGS sequence"/>
</dbReference>
<organism evidence="4 5">
    <name type="scientific">Longimicrobium terrae</name>
    <dbReference type="NCBI Taxonomy" id="1639882"/>
    <lineage>
        <taxon>Bacteria</taxon>
        <taxon>Pseudomonadati</taxon>
        <taxon>Gemmatimonadota</taxon>
        <taxon>Longimicrobiia</taxon>
        <taxon>Longimicrobiales</taxon>
        <taxon>Longimicrobiaceae</taxon>
        <taxon>Longimicrobium</taxon>
    </lineage>
</organism>
<dbReference type="InterPro" id="IPR005490">
    <property type="entry name" value="LD_TPept_cat_dom"/>
</dbReference>
<name>A0A841GZ33_9BACT</name>
<keyword evidence="4" id="KW-0224">Dipeptidase</keyword>
<feature type="region of interest" description="Disordered" evidence="1">
    <location>
        <begin position="81"/>
        <end position="107"/>
    </location>
</feature>
<evidence type="ECO:0000256" key="1">
    <source>
        <dbReference type="SAM" id="MobiDB-lite"/>
    </source>
</evidence>
<keyword evidence="4" id="KW-0378">Hydrolase</keyword>
<accession>A0A841GZ33</accession>
<keyword evidence="5" id="KW-1185">Reference proteome</keyword>
<dbReference type="GO" id="GO:0160237">
    <property type="term" value="F:D-Ala-D-Ala dipeptidase activity"/>
    <property type="evidence" value="ECO:0007669"/>
    <property type="project" value="UniProtKB-EC"/>
</dbReference>
<sequence>MRTLLPLLALAAMLPATARAQSGYVFPWFGTRQVIVSTTADWDSTAAVLQRYESDGADGWRAVGEPIAAAVGRSGLGWGEGMHGGVEDADGRAPAGPHPVKREGDGRAPAGVFPLSSAFGYADAAEASWIRMPYVQSTAAIECVDDGNSRFYNRRVDRDTVAAPDWASHEEMRREDHLYRWGVWVDHNSYPPRAMGGSCIFLHIWSAPGAPTSGCTAMAEEDLRTVLAWLDPRARPVLVQVPRAEHARMRGVWGLP</sequence>
<dbReference type="EC" id="3.4.13.22" evidence="4"/>
<feature type="chain" id="PRO_5032306920" evidence="2">
    <location>
        <begin position="21"/>
        <end position="256"/>
    </location>
</feature>
<gene>
    <name evidence="4" type="ORF">HNQ61_002673</name>
</gene>
<evidence type="ECO:0000259" key="3">
    <source>
        <dbReference type="Pfam" id="PF03734"/>
    </source>
</evidence>
<feature type="signal peptide" evidence="2">
    <location>
        <begin position="1"/>
        <end position="20"/>
    </location>
</feature>
<dbReference type="RefSeq" id="WP_170033562.1">
    <property type="nucleotide sequence ID" value="NZ_JABDTL010000001.1"/>
</dbReference>
<proteinExistence type="predicted"/>
<dbReference type="AlphaFoldDB" id="A0A841GZ33"/>
<dbReference type="PANTHER" id="PTHR38589">
    <property type="entry name" value="BLR0621 PROTEIN"/>
    <property type="match status" value="1"/>
</dbReference>
<reference evidence="4 5" key="1">
    <citation type="submission" date="2020-08" db="EMBL/GenBank/DDBJ databases">
        <title>Genomic Encyclopedia of Type Strains, Phase IV (KMG-IV): sequencing the most valuable type-strain genomes for metagenomic binning, comparative biology and taxonomic classification.</title>
        <authorList>
            <person name="Goeker M."/>
        </authorList>
    </citation>
    <scope>NUCLEOTIDE SEQUENCE [LARGE SCALE GENOMIC DNA]</scope>
    <source>
        <strain evidence="4 5">DSM 29007</strain>
    </source>
</reference>
<dbReference type="EMBL" id="JACHIA010000006">
    <property type="protein sequence ID" value="MBB6071051.1"/>
    <property type="molecule type" value="Genomic_DNA"/>
</dbReference>
<feature type="domain" description="L,D-TPase catalytic" evidence="3">
    <location>
        <begin position="97"/>
        <end position="239"/>
    </location>
</feature>
<protein>
    <submittedName>
        <fullName evidence="4">D-alanyl-D-alanine dipeptidase</fullName>
        <ecNumber evidence="4">3.4.13.22</ecNumber>
    </submittedName>
</protein>
<evidence type="ECO:0000313" key="5">
    <source>
        <dbReference type="Proteomes" id="UP000582837"/>
    </source>
</evidence>
<comment type="caution">
    <text evidence="4">The sequence shown here is derived from an EMBL/GenBank/DDBJ whole genome shotgun (WGS) entry which is preliminary data.</text>
</comment>
<dbReference type="GO" id="GO:0016740">
    <property type="term" value="F:transferase activity"/>
    <property type="evidence" value="ECO:0007669"/>
    <property type="project" value="InterPro"/>
</dbReference>
<keyword evidence="2" id="KW-0732">Signal</keyword>